<dbReference type="SUPFAM" id="SSF57924">
    <property type="entry name" value="Inhibitor of apoptosis (IAP) repeat"/>
    <property type="match status" value="1"/>
</dbReference>
<keyword evidence="2" id="KW-1185">Reference proteome</keyword>
<reference evidence="1" key="2">
    <citation type="submission" date="2025-09" db="UniProtKB">
        <authorList>
            <consortium name="Ensembl"/>
        </authorList>
    </citation>
    <scope>IDENTIFICATION</scope>
</reference>
<evidence type="ECO:0000313" key="2">
    <source>
        <dbReference type="Proteomes" id="UP000694562"/>
    </source>
</evidence>
<organism evidence="1 2">
    <name type="scientific">Falco tinnunculus</name>
    <name type="common">Common kestrel</name>
    <dbReference type="NCBI Taxonomy" id="100819"/>
    <lineage>
        <taxon>Eukaryota</taxon>
        <taxon>Metazoa</taxon>
        <taxon>Chordata</taxon>
        <taxon>Craniata</taxon>
        <taxon>Vertebrata</taxon>
        <taxon>Euteleostomi</taxon>
        <taxon>Archelosauria</taxon>
        <taxon>Archosauria</taxon>
        <taxon>Dinosauria</taxon>
        <taxon>Saurischia</taxon>
        <taxon>Theropoda</taxon>
        <taxon>Coelurosauria</taxon>
        <taxon>Aves</taxon>
        <taxon>Neognathae</taxon>
        <taxon>Neoaves</taxon>
        <taxon>Telluraves</taxon>
        <taxon>Australaves</taxon>
        <taxon>Falconiformes</taxon>
        <taxon>Falconidae</taxon>
        <taxon>Falco</taxon>
    </lineage>
</organism>
<name>A0A8C4UKN4_FALTI</name>
<sequence>MEALLKELGSASKLLSDFKDMYEYENRLKTFTNWPFTENCKCTPENVSLKMMILTMPCFLYTVPECGVIKYICVQEEL</sequence>
<protein>
    <submittedName>
        <fullName evidence="1">Uncharacterized protein</fullName>
    </submittedName>
</protein>
<dbReference type="AlphaFoldDB" id="A0A8C4UKN4"/>
<dbReference type="OrthoDB" id="2196114at2759"/>
<dbReference type="Ensembl" id="ENSFTIT00000014608.1">
    <property type="protein sequence ID" value="ENSFTIP00000014011.1"/>
    <property type="gene ID" value="ENSFTIG00000009318.1"/>
</dbReference>
<accession>A0A8C4UKN4</accession>
<evidence type="ECO:0000313" key="1">
    <source>
        <dbReference type="Ensembl" id="ENSFTIP00000014011.1"/>
    </source>
</evidence>
<proteinExistence type="predicted"/>
<dbReference type="Gene3D" id="1.10.1170.10">
    <property type="entry name" value="Inhibitor Of Apoptosis Protein (2mihbC-IAP-1), Chain A"/>
    <property type="match status" value="1"/>
</dbReference>
<dbReference type="Proteomes" id="UP000694562">
    <property type="component" value="Unplaced"/>
</dbReference>
<dbReference type="OMA" id="NWPFTEN"/>
<reference evidence="1" key="1">
    <citation type="submission" date="2025-08" db="UniProtKB">
        <authorList>
            <consortium name="Ensembl"/>
        </authorList>
    </citation>
    <scope>IDENTIFICATION</scope>
</reference>